<dbReference type="Proteomes" id="UP000887579">
    <property type="component" value="Unplaced"/>
</dbReference>
<proteinExistence type="predicted"/>
<sequence length="177" mass="20196">MKYLITALLIVAFVCDVHSKCNEEGEKAIKECHEAFDTEQKKILKTPPSDDYIDPRICKSVEKKDKCIEKFKDECKNLGTYRKVLGEAEGQVALAFHYSLEYACKNNVKTNSEDVKNCGINEKAASSCPSKHNDCKSRDVLLKCMEKELKEKCKNEKIVNLFVKSQEYSLKKITPEC</sequence>
<evidence type="ECO:0000313" key="1">
    <source>
        <dbReference type="Proteomes" id="UP000887579"/>
    </source>
</evidence>
<reference evidence="2" key="1">
    <citation type="submission" date="2022-11" db="UniProtKB">
        <authorList>
            <consortium name="WormBaseParasite"/>
        </authorList>
    </citation>
    <scope>IDENTIFICATION</scope>
</reference>
<organism evidence="1 2">
    <name type="scientific">Panagrolaimus sp. ES5</name>
    <dbReference type="NCBI Taxonomy" id="591445"/>
    <lineage>
        <taxon>Eukaryota</taxon>
        <taxon>Metazoa</taxon>
        <taxon>Ecdysozoa</taxon>
        <taxon>Nematoda</taxon>
        <taxon>Chromadorea</taxon>
        <taxon>Rhabditida</taxon>
        <taxon>Tylenchina</taxon>
        <taxon>Panagrolaimomorpha</taxon>
        <taxon>Panagrolaimoidea</taxon>
        <taxon>Panagrolaimidae</taxon>
        <taxon>Panagrolaimus</taxon>
    </lineage>
</organism>
<evidence type="ECO:0000313" key="2">
    <source>
        <dbReference type="WBParaSite" id="ES5_v2.g16885.t1"/>
    </source>
</evidence>
<name>A0AC34FIQ5_9BILA</name>
<protein>
    <submittedName>
        <fullName evidence="2">Uncharacterized protein</fullName>
    </submittedName>
</protein>
<dbReference type="WBParaSite" id="ES5_v2.g16885.t1">
    <property type="protein sequence ID" value="ES5_v2.g16885.t1"/>
    <property type="gene ID" value="ES5_v2.g16885"/>
</dbReference>
<accession>A0AC34FIQ5</accession>